<feature type="region of interest" description="Disordered" evidence="1">
    <location>
        <begin position="412"/>
        <end position="502"/>
    </location>
</feature>
<feature type="region of interest" description="Disordered" evidence="1">
    <location>
        <begin position="530"/>
        <end position="583"/>
    </location>
</feature>
<feature type="compositionally biased region" description="Basic residues" evidence="1">
    <location>
        <begin position="644"/>
        <end position="658"/>
    </location>
</feature>
<dbReference type="GO" id="GO:0003723">
    <property type="term" value="F:RNA binding"/>
    <property type="evidence" value="ECO:0007669"/>
    <property type="project" value="TreeGrafter"/>
</dbReference>
<comment type="caution">
    <text evidence="2">The sequence shown here is derived from an EMBL/GenBank/DDBJ whole genome shotgun (WGS) entry which is preliminary data.</text>
</comment>
<dbReference type="PANTHER" id="PTHR21228:SF40">
    <property type="entry name" value="LD45607P"/>
    <property type="match status" value="1"/>
</dbReference>
<feature type="compositionally biased region" description="Low complexity" evidence="1">
    <location>
        <begin position="659"/>
        <end position="673"/>
    </location>
</feature>
<dbReference type="EMBL" id="LSYV01000008">
    <property type="protein sequence ID" value="KXZ53393.1"/>
    <property type="molecule type" value="Genomic_DNA"/>
</dbReference>
<dbReference type="Proteomes" id="UP000075714">
    <property type="component" value="Unassembled WGS sequence"/>
</dbReference>
<dbReference type="GO" id="GO:0009507">
    <property type="term" value="C:chloroplast"/>
    <property type="evidence" value="ECO:0007669"/>
    <property type="project" value="GOC"/>
</dbReference>
<evidence type="ECO:0000313" key="3">
    <source>
        <dbReference type="Proteomes" id="UP000075714"/>
    </source>
</evidence>
<evidence type="ECO:0008006" key="4">
    <source>
        <dbReference type="Google" id="ProtNLM"/>
    </source>
</evidence>
<feature type="compositionally biased region" description="Gly residues" evidence="1">
    <location>
        <begin position="571"/>
        <end position="583"/>
    </location>
</feature>
<dbReference type="AlphaFoldDB" id="A0A150GUG8"/>
<reference evidence="3" key="1">
    <citation type="journal article" date="2016" name="Nat. Commun.">
        <title>The Gonium pectorale genome demonstrates co-option of cell cycle regulation during the evolution of multicellularity.</title>
        <authorList>
            <person name="Hanschen E.R."/>
            <person name="Marriage T.N."/>
            <person name="Ferris P.J."/>
            <person name="Hamaji T."/>
            <person name="Toyoda A."/>
            <person name="Fujiyama A."/>
            <person name="Neme R."/>
            <person name="Noguchi H."/>
            <person name="Minakuchi Y."/>
            <person name="Suzuki M."/>
            <person name="Kawai-Toyooka H."/>
            <person name="Smith D.R."/>
            <person name="Sparks H."/>
            <person name="Anderson J."/>
            <person name="Bakaric R."/>
            <person name="Luria V."/>
            <person name="Karger A."/>
            <person name="Kirschner M.W."/>
            <person name="Durand P.M."/>
            <person name="Michod R.E."/>
            <person name="Nozaki H."/>
            <person name="Olson B.J."/>
        </authorList>
    </citation>
    <scope>NUCLEOTIDE SEQUENCE [LARGE SCALE GENOMIC DNA]</scope>
    <source>
        <strain evidence="3">NIES-2863</strain>
    </source>
</reference>
<gene>
    <name evidence="2" type="ORF">GPECTOR_7g1289</name>
</gene>
<dbReference type="InterPro" id="IPR050870">
    <property type="entry name" value="FAST_kinase"/>
</dbReference>
<dbReference type="GO" id="GO:0000963">
    <property type="term" value="P:mitochondrial RNA processing"/>
    <property type="evidence" value="ECO:0007669"/>
    <property type="project" value="TreeGrafter"/>
</dbReference>
<dbReference type="OrthoDB" id="413408at2759"/>
<dbReference type="GO" id="GO:0035770">
    <property type="term" value="C:ribonucleoprotein granule"/>
    <property type="evidence" value="ECO:0007669"/>
    <property type="project" value="TreeGrafter"/>
</dbReference>
<protein>
    <recommendedName>
        <fullName evidence="4">FAST kinase leucine-rich domain-containing protein</fullName>
    </recommendedName>
</protein>
<feature type="compositionally biased region" description="Pro residues" evidence="1">
    <location>
        <begin position="753"/>
        <end position="762"/>
    </location>
</feature>
<dbReference type="GO" id="GO:1901259">
    <property type="term" value="P:chloroplast rRNA processing"/>
    <property type="evidence" value="ECO:0007669"/>
    <property type="project" value="TreeGrafter"/>
</dbReference>
<organism evidence="2 3">
    <name type="scientific">Gonium pectorale</name>
    <name type="common">Green alga</name>
    <dbReference type="NCBI Taxonomy" id="33097"/>
    <lineage>
        <taxon>Eukaryota</taxon>
        <taxon>Viridiplantae</taxon>
        <taxon>Chlorophyta</taxon>
        <taxon>core chlorophytes</taxon>
        <taxon>Chlorophyceae</taxon>
        <taxon>CS clade</taxon>
        <taxon>Chlamydomonadales</taxon>
        <taxon>Volvocaceae</taxon>
        <taxon>Gonium</taxon>
    </lineage>
</organism>
<feature type="region of interest" description="Disordered" evidence="1">
    <location>
        <begin position="42"/>
        <end position="71"/>
    </location>
</feature>
<feature type="compositionally biased region" description="Low complexity" evidence="1">
    <location>
        <begin position="423"/>
        <end position="432"/>
    </location>
</feature>
<dbReference type="GO" id="GO:0044528">
    <property type="term" value="P:regulation of mitochondrial mRNA stability"/>
    <property type="evidence" value="ECO:0007669"/>
    <property type="project" value="TreeGrafter"/>
</dbReference>
<proteinExistence type="predicted"/>
<sequence length="770" mass="78695">MAITAADDLDGLLGLLRDSEPRLNVRHLDAALSRLARLAGCDRVRDSPDSGGPSANTAGRRHNSPSASITNEARVAVGAGAARAAAARLVSAVLPLPLHDHERERELSPRDCASLLASIARLAPPNTAAASGAGGGGGDVAQAAGSQVTLPVPLLATATALAERLLATRGSASLRDRVALLHAAARLRLALPGRELVALLRGMDRELAMWGKPQDVSMALWALATMGLAPPPAWLSRLTAGLPPDSLAGWGAQALANSAWALAKLGFRPRAEWLAGLVGASRQHIKACQTQELVNLLWALAVQGHRPPAAWLDEALAALHERAPGLNAQRLVARALAVRREMGPQLPGFGPRELSTLLYGMALLRLRPDGRWLDQLLAEVERHAAAELAAGPAGAGEDGDAGALLAEAMADSAAVEPHGSGEVGRAAAAEASRQSREPPPSPDSPSASSTASSSPRLPSPSPGGASDDGRGTEAGSVAASTPVGGGGTDDGSAPQPGPQPLRLQPHLVARLAEGVFARAVQPPALEAGSAACTSASSTGGRQPRPTQLAQHRPQEAGQQRGEERQQHRPQGGDGGGGGVAGAGRLGPPQLAVVLWAVAELGHAPTEAWLLAMARLVAARLEEFGPPEAAVTVRALQQLSTAAAKRGRAAAPRTRRRSRPSGGAATAGPSAAITAGGGGSDGGGSCREVVTRLAARLAGSLPERSLYGAMRAAALVSGPSYATAADQVLLDVYSVRSLALLGGPQLHLQREAPQPRPALPQPRSPLWEAWP</sequence>
<feature type="region of interest" description="Disordered" evidence="1">
    <location>
        <begin position="748"/>
        <end position="770"/>
    </location>
</feature>
<evidence type="ECO:0000313" key="2">
    <source>
        <dbReference type="EMBL" id="KXZ53393.1"/>
    </source>
</evidence>
<feature type="compositionally biased region" description="Low complexity" evidence="1">
    <location>
        <begin position="530"/>
        <end position="540"/>
    </location>
</feature>
<feature type="compositionally biased region" description="Low complexity" evidence="1">
    <location>
        <begin position="444"/>
        <end position="456"/>
    </location>
</feature>
<dbReference type="PANTHER" id="PTHR21228">
    <property type="entry name" value="FAST LEU-RICH DOMAIN-CONTAINING"/>
    <property type="match status" value="1"/>
</dbReference>
<keyword evidence="3" id="KW-1185">Reference proteome</keyword>
<dbReference type="GO" id="GO:0005759">
    <property type="term" value="C:mitochondrial matrix"/>
    <property type="evidence" value="ECO:0007669"/>
    <property type="project" value="TreeGrafter"/>
</dbReference>
<accession>A0A150GUG8</accession>
<feature type="region of interest" description="Disordered" evidence="1">
    <location>
        <begin position="642"/>
        <end position="681"/>
    </location>
</feature>
<name>A0A150GUG8_GONPE</name>
<evidence type="ECO:0000256" key="1">
    <source>
        <dbReference type="SAM" id="MobiDB-lite"/>
    </source>
</evidence>